<organism evidence="8 9">
    <name type="scientific">Amycolatopsis rubida</name>
    <dbReference type="NCBI Taxonomy" id="112413"/>
    <lineage>
        <taxon>Bacteria</taxon>
        <taxon>Bacillati</taxon>
        <taxon>Actinomycetota</taxon>
        <taxon>Actinomycetes</taxon>
        <taxon>Pseudonocardiales</taxon>
        <taxon>Pseudonocardiaceae</taxon>
        <taxon>Amycolatopsis</taxon>
    </lineage>
</organism>
<feature type="transmembrane region" description="Helical" evidence="7">
    <location>
        <begin position="345"/>
        <end position="364"/>
    </location>
</feature>
<evidence type="ECO:0000313" key="8">
    <source>
        <dbReference type="EMBL" id="SFO88249.1"/>
    </source>
</evidence>
<dbReference type="CDD" id="cd06173">
    <property type="entry name" value="MFS_MefA_like"/>
    <property type="match status" value="1"/>
</dbReference>
<dbReference type="RefSeq" id="WP_093573645.1">
    <property type="nucleotide sequence ID" value="NZ_FOWC01000003.1"/>
</dbReference>
<dbReference type="GO" id="GO:0005886">
    <property type="term" value="C:plasma membrane"/>
    <property type="evidence" value="ECO:0007669"/>
    <property type="project" value="UniProtKB-SubCell"/>
</dbReference>
<feature type="region of interest" description="Disordered" evidence="6">
    <location>
        <begin position="400"/>
        <end position="439"/>
    </location>
</feature>
<feature type="transmembrane region" description="Helical" evidence="7">
    <location>
        <begin position="21"/>
        <end position="44"/>
    </location>
</feature>
<keyword evidence="4 7" id="KW-1133">Transmembrane helix</keyword>
<dbReference type="PANTHER" id="PTHR23513">
    <property type="entry name" value="INTEGRAL MEMBRANE EFFLUX PROTEIN-RELATED"/>
    <property type="match status" value="1"/>
</dbReference>
<dbReference type="Gene3D" id="1.20.1250.20">
    <property type="entry name" value="MFS general substrate transporter like domains"/>
    <property type="match status" value="2"/>
</dbReference>
<evidence type="ECO:0000256" key="2">
    <source>
        <dbReference type="ARBA" id="ARBA00022475"/>
    </source>
</evidence>
<feature type="transmembrane region" description="Helical" evidence="7">
    <location>
        <begin position="247"/>
        <end position="272"/>
    </location>
</feature>
<dbReference type="InterPro" id="IPR022324">
    <property type="entry name" value="Bacilysin_exporter_BacE_put"/>
</dbReference>
<protein>
    <submittedName>
        <fullName evidence="8">Predicted arabinose efflux permease, MFS family</fullName>
    </submittedName>
</protein>
<keyword evidence="3 7" id="KW-0812">Transmembrane</keyword>
<sequence>MQSGVRGNFAAALRFREFRTMLVTETLSVAGDQLARVALALLVYGRTNSASLTALSYALTFAPAVLGGFLLSGLADRYPRRTVIVVSDVLRGCLAISMAIPGLPLPALWCIVGVLTLASAPFKAAQLSLLRDVLPNRLYQAGLGLRQITTQIAQVVGFGLGGLLVVAIQVEGALLLNGATFLLSALGVLLGVAARPASRDASAAAGPSAASRDYLIGRQLVAPVILISLVGLLVVPEGVAAPYASAVGATSFTVGVLMAADPIGSVLGGWWASRGEPVNSPRGVLVPAVAAGLPLLASAAMPWLAGSAVLWAISGALSTVYLIRLQGIVAEIVPDSRRGTVMGRMSTCLQTSQGVAIVAAGLAADQVGPVTTVAASGLMASVLALGAAIVWRGARPRQVRSAEDEPASGARTPSPVLAAHETPSRDIQPQEGPSLGQVV</sequence>
<gene>
    <name evidence="8" type="ORF">SAMN05421854_103329</name>
</gene>
<dbReference type="EMBL" id="FOWC01000003">
    <property type="protein sequence ID" value="SFO88249.1"/>
    <property type="molecule type" value="Genomic_DNA"/>
</dbReference>
<dbReference type="Proteomes" id="UP000199137">
    <property type="component" value="Unassembled WGS sequence"/>
</dbReference>
<keyword evidence="2" id="KW-1003">Cell membrane</keyword>
<feature type="transmembrane region" description="Helical" evidence="7">
    <location>
        <begin position="50"/>
        <end position="71"/>
    </location>
</feature>
<accession>A0A1I5KT13</accession>
<dbReference type="InterPro" id="IPR011701">
    <property type="entry name" value="MFS"/>
</dbReference>
<evidence type="ECO:0000256" key="6">
    <source>
        <dbReference type="SAM" id="MobiDB-lite"/>
    </source>
</evidence>
<dbReference type="PRINTS" id="PR01988">
    <property type="entry name" value="EXPORTERBACE"/>
</dbReference>
<feature type="transmembrane region" description="Helical" evidence="7">
    <location>
        <begin position="370"/>
        <end position="391"/>
    </location>
</feature>
<evidence type="ECO:0000256" key="5">
    <source>
        <dbReference type="ARBA" id="ARBA00023136"/>
    </source>
</evidence>
<dbReference type="InterPro" id="IPR036259">
    <property type="entry name" value="MFS_trans_sf"/>
</dbReference>
<dbReference type="STRING" id="112413.SAMN05421854_103329"/>
<evidence type="ECO:0000256" key="3">
    <source>
        <dbReference type="ARBA" id="ARBA00022692"/>
    </source>
</evidence>
<evidence type="ECO:0000256" key="7">
    <source>
        <dbReference type="SAM" id="Phobius"/>
    </source>
</evidence>
<keyword evidence="5 7" id="KW-0472">Membrane</keyword>
<dbReference type="OrthoDB" id="3616500at2"/>
<feature type="transmembrane region" description="Helical" evidence="7">
    <location>
        <begin position="174"/>
        <end position="194"/>
    </location>
</feature>
<proteinExistence type="predicted"/>
<evidence type="ECO:0000313" key="9">
    <source>
        <dbReference type="Proteomes" id="UP000199137"/>
    </source>
</evidence>
<dbReference type="SUPFAM" id="SSF103473">
    <property type="entry name" value="MFS general substrate transporter"/>
    <property type="match status" value="1"/>
</dbReference>
<feature type="transmembrane region" description="Helical" evidence="7">
    <location>
        <begin position="106"/>
        <end position="127"/>
    </location>
</feature>
<feature type="transmembrane region" description="Helical" evidence="7">
    <location>
        <begin position="148"/>
        <end position="168"/>
    </location>
</feature>
<dbReference type="GO" id="GO:0022857">
    <property type="term" value="F:transmembrane transporter activity"/>
    <property type="evidence" value="ECO:0007669"/>
    <property type="project" value="InterPro"/>
</dbReference>
<name>A0A1I5KT13_9PSEU</name>
<evidence type="ECO:0000256" key="1">
    <source>
        <dbReference type="ARBA" id="ARBA00004651"/>
    </source>
</evidence>
<feature type="transmembrane region" description="Helical" evidence="7">
    <location>
        <begin position="310"/>
        <end position="333"/>
    </location>
</feature>
<dbReference type="AlphaFoldDB" id="A0A1I5KT13"/>
<evidence type="ECO:0000256" key="4">
    <source>
        <dbReference type="ARBA" id="ARBA00022989"/>
    </source>
</evidence>
<dbReference type="Pfam" id="PF07690">
    <property type="entry name" value="MFS_1"/>
    <property type="match status" value="1"/>
</dbReference>
<reference evidence="8 9" key="1">
    <citation type="submission" date="2016-10" db="EMBL/GenBank/DDBJ databases">
        <authorList>
            <person name="de Groot N.N."/>
        </authorList>
    </citation>
    <scope>NUCLEOTIDE SEQUENCE [LARGE SCALE GENOMIC DNA]</scope>
    <source>
        <strain evidence="8 9">DSM 44637</strain>
    </source>
</reference>
<feature type="transmembrane region" description="Helical" evidence="7">
    <location>
        <begin position="215"/>
        <end position="235"/>
    </location>
</feature>
<dbReference type="PANTHER" id="PTHR23513:SF11">
    <property type="entry name" value="STAPHYLOFERRIN A TRANSPORTER"/>
    <property type="match status" value="1"/>
</dbReference>
<comment type="subcellular location">
    <subcellularLocation>
        <location evidence="1">Cell membrane</location>
        <topology evidence="1">Multi-pass membrane protein</topology>
    </subcellularLocation>
</comment>